<dbReference type="OrthoDB" id="9772594at2"/>
<dbReference type="PRINTS" id="PR00411">
    <property type="entry name" value="PNDRDTASEI"/>
</dbReference>
<evidence type="ECO:0000259" key="1">
    <source>
        <dbReference type="Pfam" id="PF21688"/>
    </source>
</evidence>
<dbReference type="STRING" id="889453.SAMN03080601_00720"/>
<gene>
    <name evidence="2" type="ORF">SAMN03080601_00720</name>
</gene>
<reference evidence="2 3" key="1">
    <citation type="submission" date="2017-02" db="EMBL/GenBank/DDBJ databases">
        <authorList>
            <person name="Peterson S.W."/>
        </authorList>
    </citation>
    <scope>NUCLEOTIDE SEQUENCE [LARGE SCALE GENOMIC DNA]</scope>
    <source>
        <strain evidence="2 3">DSM 24412</strain>
    </source>
</reference>
<dbReference type="EMBL" id="FUYV01000003">
    <property type="protein sequence ID" value="SKB55914.1"/>
    <property type="molecule type" value="Genomic_DNA"/>
</dbReference>
<protein>
    <recommendedName>
        <fullName evidence="1">FAD-dependent protein C-terminal domain-containing protein</fullName>
    </recommendedName>
</protein>
<proteinExistence type="predicted"/>
<dbReference type="SUPFAM" id="SSF51905">
    <property type="entry name" value="FAD/NAD(P)-binding domain"/>
    <property type="match status" value="1"/>
</dbReference>
<dbReference type="PANTHER" id="PTHR42842:SF3">
    <property type="entry name" value="FAD_NAD(P)-BINDING OXIDOREDUCTASE FAMILY PROTEIN"/>
    <property type="match status" value="1"/>
</dbReference>
<dbReference type="InterPro" id="IPR036188">
    <property type="entry name" value="FAD/NAD-bd_sf"/>
</dbReference>
<evidence type="ECO:0000313" key="3">
    <source>
        <dbReference type="Proteomes" id="UP000191055"/>
    </source>
</evidence>
<dbReference type="Gene3D" id="3.50.50.60">
    <property type="entry name" value="FAD/NAD(P)-binding domain"/>
    <property type="match status" value="2"/>
</dbReference>
<organism evidence="2 3">
    <name type="scientific">Alkalitalea saponilacus</name>
    <dbReference type="NCBI Taxonomy" id="889453"/>
    <lineage>
        <taxon>Bacteria</taxon>
        <taxon>Pseudomonadati</taxon>
        <taxon>Bacteroidota</taxon>
        <taxon>Bacteroidia</taxon>
        <taxon>Marinilabiliales</taxon>
        <taxon>Marinilabiliaceae</taxon>
        <taxon>Alkalitalea</taxon>
    </lineage>
</organism>
<sequence>MKKEVVLRITPKEAYDDAKVLSLIASALKVKPSKVTGYYIRKRSIDARRSPVMIQLHIMAWANAPMIQPEKASFDYPDVSCSPEVIIAGAGPGGLFAALRLIEHGLKPIILERGKSVSDRKRDVALLNRNQPVNPDSNYAFGEGGAGTFSDGKLYTRSTKRGDFKRFLEILCFHGAHQDILIDAHPHIGTDKLPGVIKNIRETIINAGGEVRFETKVKDLIIDGDTVCGVVTSNDEKIFGEAVVLATGHSARDVYEMLHYRAIKLEAKTWAMGVRVEHPQHLIDQIQYHSPEGRGDFLPAASYSFSCQVESRGVYSFCMCPGGIIVPAMTGEQEMVVNGMSASGRNSPFANSGMVVEIHPQDLDGYKKHGDLAGLVFQKEVEQLCFVNGGKNNVAPAQGLVDFVNGKLSFDLPETSYIPGVISAPLHFILPEIISARLREGFKMFGKWAKGFLTDEAIVLGTESRTSSPVRIPRDSSTLEHIQIKKLYPCGEGAGYAGGIASSALDGERCADMVARSLGLIKD</sequence>
<dbReference type="Pfam" id="PF21688">
    <property type="entry name" value="FAD-depend_C"/>
    <property type="match status" value="1"/>
</dbReference>
<dbReference type="Gene3D" id="3.30.70.2700">
    <property type="match status" value="1"/>
</dbReference>
<dbReference type="InterPro" id="IPR028348">
    <property type="entry name" value="FAD-binding_protein"/>
</dbReference>
<dbReference type="KEGG" id="asx:CDL62_11850"/>
<dbReference type="InterPro" id="IPR049516">
    <property type="entry name" value="FAD-depend_C"/>
</dbReference>
<keyword evidence="3" id="KW-1185">Reference proteome</keyword>
<name>A0A1T5C910_9BACT</name>
<evidence type="ECO:0000313" key="2">
    <source>
        <dbReference type="EMBL" id="SKB55914.1"/>
    </source>
</evidence>
<dbReference type="PANTHER" id="PTHR42842">
    <property type="entry name" value="FAD/NAD(P)-BINDING OXIDOREDUCTASE"/>
    <property type="match status" value="1"/>
</dbReference>
<dbReference type="Proteomes" id="UP000191055">
    <property type="component" value="Unassembled WGS sequence"/>
</dbReference>
<dbReference type="RefSeq" id="WP_079556519.1">
    <property type="nucleotide sequence ID" value="NZ_CP021904.1"/>
</dbReference>
<dbReference type="PIRSF" id="PIRSF038984">
    <property type="entry name" value="FAD_binding_protein"/>
    <property type="match status" value="1"/>
</dbReference>
<feature type="domain" description="FAD-dependent protein C-terminal" evidence="1">
    <location>
        <begin position="270"/>
        <end position="466"/>
    </location>
</feature>
<dbReference type="AlphaFoldDB" id="A0A1T5C910"/>
<accession>A0A1T5C910</accession>